<comment type="caution">
    <text evidence="5">The sequence shown here is derived from an EMBL/GenBank/DDBJ whole genome shotgun (WGS) entry which is preliminary data.</text>
</comment>
<dbReference type="InterPro" id="IPR025997">
    <property type="entry name" value="SBP_2_dom"/>
</dbReference>
<sequence>MSQITMKELAKRLGTSVSTVSRALQNHPRIGLKMREDVMALAKELNYSPNTTAINLKKQSTKNVGVVVPWLTEQFFSMAITGIEDILFEKGYRVVLQQSRDDFEREEQAIQALMKHGVDGIIVSMGSGTYNHRHFLEVNRKGIPLVFFDRVVKSLPNSCVYTDITQASFEAVELLLNKGLTKIALLNGPNTMQSSNERLMGYVNALKLHQIELNPIYIKTTDLSVEDTVKKTHELLDLAVPPQAIFAFHDYMSLDAMQIAKERGLIINQDIFFVSFSNLSFCKYLEKPPFASIEQFPYEMGAKAANLLVDAMKKPDDYVREEVIIRSKLIVRV</sequence>
<dbReference type="PROSITE" id="PS50932">
    <property type="entry name" value="HTH_LACI_2"/>
    <property type="match status" value="1"/>
</dbReference>
<keyword evidence="6" id="KW-1185">Reference proteome</keyword>
<dbReference type="Gene3D" id="1.10.260.40">
    <property type="entry name" value="lambda repressor-like DNA-binding domains"/>
    <property type="match status" value="1"/>
</dbReference>
<dbReference type="Pfam" id="PF13407">
    <property type="entry name" value="Peripla_BP_4"/>
    <property type="match status" value="1"/>
</dbReference>
<evidence type="ECO:0000259" key="4">
    <source>
        <dbReference type="PROSITE" id="PS50932"/>
    </source>
</evidence>
<evidence type="ECO:0000256" key="2">
    <source>
        <dbReference type="ARBA" id="ARBA00023125"/>
    </source>
</evidence>
<dbReference type="SUPFAM" id="SSF53822">
    <property type="entry name" value="Periplasmic binding protein-like I"/>
    <property type="match status" value="1"/>
</dbReference>
<dbReference type="Gene3D" id="3.40.50.2300">
    <property type="match status" value="2"/>
</dbReference>
<proteinExistence type="predicted"/>
<dbReference type="SMART" id="SM00354">
    <property type="entry name" value="HTH_LACI"/>
    <property type="match status" value="1"/>
</dbReference>
<dbReference type="InterPro" id="IPR000843">
    <property type="entry name" value="HTH_LacI"/>
</dbReference>
<evidence type="ECO:0000313" key="6">
    <source>
        <dbReference type="Proteomes" id="UP001236507"/>
    </source>
</evidence>
<protein>
    <submittedName>
        <fullName evidence="5">LacI family DNA-binding transcriptional regulator</fullName>
    </submittedName>
</protein>
<dbReference type="InterPro" id="IPR010982">
    <property type="entry name" value="Lambda_DNA-bd_dom_sf"/>
</dbReference>
<keyword evidence="1" id="KW-0805">Transcription regulation</keyword>
<dbReference type="EMBL" id="JASHIF010000008">
    <property type="protein sequence ID" value="MDI9859693.1"/>
    <property type="molecule type" value="Genomic_DNA"/>
</dbReference>
<keyword evidence="2 5" id="KW-0238">DNA-binding</keyword>
<keyword evidence="3" id="KW-0804">Transcription</keyword>
<dbReference type="InterPro" id="IPR028082">
    <property type="entry name" value="Peripla_BP_I"/>
</dbReference>
<gene>
    <name evidence="5" type="ORF">QM524_10785</name>
</gene>
<dbReference type="RefSeq" id="WP_283344584.1">
    <property type="nucleotide sequence ID" value="NZ_JASHIF010000008.1"/>
</dbReference>
<feature type="domain" description="HTH lacI-type" evidence="4">
    <location>
        <begin position="4"/>
        <end position="58"/>
    </location>
</feature>
<dbReference type="GO" id="GO:0003677">
    <property type="term" value="F:DNA binding"/>
    <property type="evidence" value="ECO:0007669"/>
    <property type="project" value="UniProtKB-KW"/>
</dbReference>
<reference evidence="5 6" key="1">
    <citation type="submission" date="2023-05" db="EMBL/GenBank/DDBJ databases">
        <title>Novel species of genus Flectobacillus isolated from stream in China.</title>
        <authorList>
            <person name="Lu H."/>
        </authorList>
    </citation>
    <scope>NUCLEOTIDE SEQUENCE [LARGE SCALE GENOMIC DNA]</scope>
    <source>
        <strain evidence="5 6">KCTC 42575</strain>
    </source>
</reference>
<dbReference type="Pfam" id="PF00356">
    <property type="entry name" value="LacI"/>
    <property type="match status" value="1"/>
</dbReference>
<organism evidence="5 6">
    <name type="scientific">Flectobacillus roseus</name>
    <dbReference type="NCBI Taxonomy" id="502259"/>
    <lineage>
        <taxon>Bacteria</taxon>
        <taxon>Pseudomonadati</taxon>
        <taxon>Bacteroidota</taxon>
        <taxon>Cytophagia</taxon>
        <taxon>Cytophagales</taxon>
        <taxon>Flectobacillaceae</taxon>
        <taxon>Flectobacillus</taxon>
    </lineage>
</organism>
<dbReference type="PANTHER" id="PTHR30146">
    <property type="entry name" value="LACI-RELATED TRANSCRIPTIONAL REPRESSOR"/>
    <property type="match status" value="1"/>
</dbReference>
<dbReference type="CDD" id="cd01392">
    <property type="entry name" value="HTH_LacI"/>
    <property type="match status" value="1"/>
</dbReference>
<dbReference type="CDD" id="cd06267">
    <property type="entry name" value="PBP1_LacI_sugar_binding-like"/>
    <property type="match status" value="1"/>
</dbReference>
<dbReference type="Proteomes" id="UP001236507">
    <property type="component" value="Unassembled WGS sequence"/>
</dbReference>
<name>A0ABT6Y996_9BACT</name>
<evidence type="ECO:0000313" key="5">
    <source>
        <dbReference type="EMBL" id="MDI9859693.1"/>
    </source>
</evidence>
<dbReference type="PANTHER" id="PTHR30146:SF109">
    <property type="entry name" value="HTH-TYPE TRANSCRIPTIONAL REGULATOR GALS"/>
    <property type="match status" value="1"/>
</dbReference>
<evidence type="ECO:0000256" key="1">
    <source>
        <dbReference type="ARBA" id="ARBA00023015"/>
    </source>
</evidence>
<evidence type="ECO:0000256" key="3">
    <source>
        <dbReference type="ARBA" id="ARBA00023163"/>
    </source>
</evidence>
<accession>A0ABT6Y996</accession>
<dbReference type="SUPFAM" id="SSF47413">
    <property type="entry name" value="lambda repressor-like DNA-binding domains"/>
    <property type="match status" value="1"/>
</dbReference>